<sequence>MNKPRNFDNVGLMKIQENVINEEEGSSKITQPLQLRVHNPPVESRDNFTGPAVKDPLGIQIRRWMSRRRANYNRFISIRGVRFPGCNL</sequence>
<proteinExistence type="predicted"/>
<organism evidence="1 2">
    <name type="scientific">Umbra pygmaea</name>
    <name type="common">Eastern mudminnow</name>
    <dbReference type="NCBI Taxonomy" id="75934"/>
    <lineage>
        <taxon>Eukaryota</taxon>
        <taxon>Metazoa</taxon>
        <taxon>Chordata</taxon>
        <taxon>Craniata</taxon>
        <taxon>Vertebrata</taxon>
        <taxon>Euteleostomi</taxon>
        <taxon>Actinopterygii</taxon>
        <taxon>Neopterygii</taxon>
        <taxon>Teleostei</taxon>
        <taxon>Protacanthopterygii</taxon>
        <taxon>Esociformes</taxon>
        <taxon>Umbridae</taxon>
        <taxon>Umbra</taxon>
    </lineage>
</organism>
<comment type="caution">
    <text evidence="1">The sequence shown here is derived from an EMBL/GenBank/DDBJ whole genome shotgun (WGS) entry which is preliminary data.</text>
</comment>
<dbReference type="EMBL" id="JAGEUA010000013">
    <property type="protein sequence ID" value="KAL0961673.1"/>
    <property type="molecule type" value="Genomic_DNA"/>
</dbReference>
<name>A0ABD0VZG1_UMBPY</name>
<evidence type="ECO:0000313" key="1">
    <source>
        <dbReference type="EMBL" id="KAL0961673.1"/>
    </source>
</evidence>
<evidence type="ECO:0000313" key="2">
    <source>
        <dbReference type="Proteomes" id="UP001557470"/>
    </source>
</evidence>
<dbReference type="Proteomes" id="UP001557470">
    <property type="component" value="Unassembled WGS sequence"/>
</dbReference>
<gene>
    <name evidence="1" type="ORF">UPYG_G00352920</name>
</gene>
<keyword evidence="2" id="KW-1185">Reference proteome</keyword>
<reference evidence="1 2" key="1">
    <citation type="submission" date="2024-06" db="EMBL/GenBank/DDBJ databases">
        <authorList>
            <person name="Pan Q."/>
            <person name="Wen M."/>
            <person name="Jouanno E."/>
            <person name="Zahm M."/>
            <person name="Klopp C."/>
            <person name="Cabau C."/>
            <person name="Louis A."/>
            <person name="Berthelot C."/>
            <person name="Parey E."/>
            <person name="Roest Crollius H."/>
            <person name="Montfort J."/>
            <person name="Robinson-Rechavi M."/>
            <person name="Bouchez O."/>
            <person name="Lampietro C."/>
            <person name="Lopez Roques C."/>
            <person name="Donnadieu C."/>
            <person name="Postlethwait J."/>
            <person name="Bobe J."/>
            <person name="Verreycken H."/>
            <person name="Guiguen Y."/>
        </authorList>
    </citation>
    <scope>NUCLEOTIDE SEQUENCE [LARGE SCALE GENOMIC DNA]</scope>
    <source>
        <strain evidence="1">Up_M1</strain>
        <tissue evidence="1">Testis</tissue>
    </source>
</reference>
<dbReference type="AlphaFoldDB" id="A0ABD0VZG1"/>
<protein>
    <submittedName>
        <fullName evidence="1">Uncharacterized protein</fullName>
    </submittedName>
</protein>
<accession>A0ABD0VZG1</accession>